<dbReference type="CDD" id="cd11614">
    <property type="entry name" value="SAF_CpaB_FlgA_like"/>
    <property type="match status" value="1"/>
</dbReference>
<dbReference type="RefSeq" id="WP_149428946.1">
    <property type="nucleotide sequence ID" value="NZ_VLNY01000002.1"/>
</dbReference>
<keyword evidence="1" id="KW-0812">Transmembrane</keyword>
<dbReference type="OrthoDB" id="4808509at2"/>
<name>A0A5A7SGH4_9NOCA</name>
<dbReference type="Pfam" id="PF08666">
    <property type="entry name" value="SAF"/>
    <property type="match status" value="1"/>
</dbReference>
<keyword evidence="3" id="KW-0282">Flagellum</keyword>
<keyword evidence="1" id="KW-0472">Membrane</keyword>
<feature type="transmembrane region" description="Helical" evidence="1">
    <location>
        <begin position="31"/>
        <end position="49"/>
    </location>
</feature>
<sequence length="225" mass="23293">MDRRAPHRSLSPTLIHRITVLSRPAWARTIIARRVAAAALVALAVALFFRGDPRSQLTPTVVAAHDLQPGRIVTADDIRIAEYSSGIHPEGAASSMDAVVGKTVAGATRRGEPITDARVLGPRLAAVSVGTTESRVVPLRLADAGVAELLREGDRVDIFTAAEHADPAAPNGPTMIAADAAVVLVSPTDSGRGAKERVVMVALPTGDAGKVAAASLTSALTVTFH</sequence>
<keyword evidence="3" id="KW-0969">Cilium</keyword>
<gene>
    <name evidence="3" type="ORF">FOY51_04055</name>
</gene>
<dbReference type="EMBL" id="VLNY01000002">
    <property type="protein sequence ID" value="KAA0023787.1"/>
    <property type="molecule type" value="Genomic_DNA"/>
</dbReference>
<keyword evidence="4" id="KW-1185">Reference proteome</keyword>
<dbReference type="SUPFAM" id="SSF51269">
    <property type="entry name" value="AFP III-like domain"/>
    <property type="match status" value="1"/>
</dbReference>
<dbReference type="InterPro" id="IPR013974">
    <property type="entry name" value="SAF"/>
</dbReference>
<dbReference type="Proteomes" id="UP000322244">
    <property type="component" value="Unassembled WGS sequence"/>
</dbReference>
<proteinExistence type="predicted"/>
<evidence type="ECO:0000259" key="2">
    <source>
        <dbReference type="SMART" id="SM00858"/>
    </source>
</evidence>
<dbReference type="Gene3D" id="3.90.1210.10">
    <property type="entry name" value="Antifreeze-like/N-acetylneuraminic acid synthase C-terminal domain"/>
    <property type="match status" value="1"/>
</dbReference>
<dbReference type="SMART" id="SM00858">
    <property type="entry name" value="SAF"/>
    <property type="match status" value="1"/>
</dbReference>
<feature type="domain" description="SAF" evidence="2">
    <location>
        <begin position="58"/>
        <end position="120"/>
    </location>
</feature>
<evidence type="ECO:0000256" key="1">
    <source>
        <dbReference type="SAM" id="Phobius"/>
    </source>
</evidence>
<accession>A0A5A7SGH4</accession>
<dbReference type="AlphaFoldDB" id="A0A5A7SGH4"/>
<comment type="caution">
    <text evidence="3">The sequence shown here is derived from an EMBL/GenBank/DDBJ whole genome shotgun (WGS) entry which is preliminary data.</text>
</comment>
<evidence type="ECO:0000313" key="4">
    <source>
        <dbReference type="Proteomes" id="UP000322244"/>
    </source>
</evidence>
<keyword evidence="1" id="KW-1133">Transmembrane helix</keyword>
<organism evidence="3 4">
    <name type="scientific">Antrihabitans cavernicola</name>
    <dbReference type="NCBI Taxonomy" id="2495913"/>
    <lineage>
        <taxon>Bacteria</taxon>
        <taxon>Bacillati</taxon>
        <taxon>Actinomycetota</taxon>
        <taxon>Actinomycetes</taxon>
        <taxon>Mycobacteriales</taxon>
        <taxon>Nocardiaceae</taxon>
        <taxon>Antrihabitans</taxon>
    </lineage>
</organism>
<protein>
    <submittedName>
        <fullName evidence="3">Flagellar biosynthesis protein FlgA</fullName>
    </submittedName>
</protein>
<keyword evidence="3" id="KW-0966">Cell projection</keyword>
<evidence type="ECO:0000313" key="3">
    <source>
        <dbReference type="EMBL" id="KAA0023787.1"/>
    </source>
</evidence>
<reference evidence="3 4" key="1">
    <citation type="submission" date="2019-07" db="EMBL/GenBank/DDBJ databases">
        <title>Rhodococcus cavernicolus sp. nov., isolated from a cave.</title>
        <authorList>
            <person name="Lee S.D."/>
        </authorList>
    </citation>
    <scope>NUCLEOTIDE SEQUENCE [LARGE SCALE GENOMIC DNA]</scope>
    <source>
        <strain evidence="3 4">C1-24</strain>
    </source>
</reference>
<dbReference type="InterPro" id="IPR036732">
    <property type="entry name" value="AFP_Neu5c_C_sf"/>
</dbReference>